<dbReference type="Proteomes" id="UP000176998">
    <property type="component" value="Unassembled WGS sequence"/>
</dbReference>
<dbReference type="GeneID" id="34564594"/>
<dbReference type="EMBL" id="MJBS01000125">
    <property type="protein sequence ID" value="OHE93235.1"/>
    <property type="molecule type" value="Genomic_DNA"/>
</dbReference>
<evidence type="ECO:0000313" key="2">
    <source>
        <dbReference type="Proteomes" id="UP000176998"/>
    </source>
</evidence>
<keyword evidence="2" id="KW-1185">Reference proteome</keyword>
<dbReference type="AlphaFoldDB" id="A0A1G4AVU6"/>
<accession>A0A1G4AVU6</accession>
<proteinExistence type="predicted"/>
<gene>
    <name evidence="1" type="ORF">CORC01_11460</name>
</gene>
<protein>
    <submittedName>
        <fullName evidence="1">Uncharacterized protein</fullName>
    </submittedName>
</protein>
<sequence length="128" mass="14548">MDRDQTRFTHIRLSRLSSCCFPRPYKVQVHPASKASAVPVPTCLPCSSSPSRLHLSHHHQIPFSLLRADRQPQTKQILAHIRQGPFSFSPAHQRYPSLLVPCSIYPPRQNHHNPSATSSILLLEHHIL</sequence>
<evidence type="ECO:0000313" key="1">
    <source>
        <dbReference type="EMBL" id="OHE93235.1"/>
    </source>
</evidence>
<reference evidence="1 2" key="1">
    <citation type="submission" date="2016-09" db="EMBL/GenBank/DDBJ databases">
        <authorList>
            <person name="Capua I."/>
            <person name="De Benedictis P."/>
            <person name="Joannis T."/>
            <person name="Lombin L.H."/>
            <person name="Cattoli G."/>
        </authorList>
    </citation>
    <scope>NUCLEOTIDE SEQUENCE [LARGE SCALE GENOMIC DNA]</scope>
    <source>
        <strain evidence="1 2">IMI 309357</strain>
    </source>
</reference>
<dbReference type="OrthoDB" id="10565766at2759"/>
<comment type="caution">
    <text evidence="1">The sequence shown here is derived from an EMBL/GenBank/DDBJ whole genome shotgun (WGS) entry which is preliminary data.</text>
</comment>
<dbReference type="RefSeq" id="XP_022470401.1">
    <property type="nucleotide sequence ID" value="XM_022623084.1"/>
</dbReference>
<organism evidence="1 2">
    <name type="scientific">Colletotrichum orchidophilum</name>
    <dbReference type="NCBI Taxonomy" id="1209926"/>
    <lineage>
        <taxon>Eukaryota</taxon>
        <taxon>Fungi</taxon>
        <taxon>Dikarya</taxon>
        <taxon>Ascomycota</taxon>
        <taxon>Pezizomycotina</taxon>
        <taxon>Sordariomycetes</taxon>
        <taxon>Hypocreomycetidae</taxon>
        <taxon>Glomerellales</taxon>
        <taxon>Glomerellaceae</taxon>
        <taxon>Colletotrichum</taxon>
    </lineage>
</organism>
<name>A0A1G4AVU6_9PEZI</name>